<feature type="region of interest" description="Disordered" evidence="3">
    <location>
        <begin position="167"/>
        <end position="203"/>
    </location>
</feature>
<name>F2TXB5_SALR5</name>
<dbReference type="OrthoDB" id="439808at2759"/>
<dbReference type="Gene3D" id="3.30.70.330">
    <property type="match status" value="1"/>
</dbReference>
<feature type="domain" description="RRM" evidence="4">
    <location>
        <begin position="92"/>
        <end position="173"/>
    </location>
</feature>
<feature type="region of interest" description="Disordered" evidence="3">
    <location>
        <begin position="1"/>
        <end position="89"/>
    </location>
</feature>
<dbReference type="RefSeq" id="XP_004998199.1">
    <property type="nucleotide sequence ID" value="XM_004998142.1"/>
</dbReference>
<dbReference type="GeneID" id="16078795"/>
<dbReference type="InParanoid" id="F2TXB5"/>
<gene>
    <name evidence="5" type="ORF">PTSG_00734</name>
</gene>
<feature type="compositionally biased region" description="Pro residues" evidence="3">
    <location>
        <begin position="16"/>
        <end position="50"/>
    </location>
</feature>
<accession>F2TXB5</accession>
<reference evidence="5" key="1">
    <citation type="submission" date="2009-08" db="EMBL/GenBank/DDBJ databases">
        <title>Annotation of Salpingoeca rosetta.</title>
        <authorList>
            <consortium name="The Broad Institute Genome Sequencing Platform"/>
            <person name="Russ C."/>
            <person name="Cuomo C."/>
            <person name="Burger G."/>
            <person name="Gray M.W."/>
            <person name="Holland P.W.H."/>
            <person name="King N."/>
            <person name="Lang F.B.F."/>
            <person name="Roger A.J."/>
            <person name="Ruiz-Trillo I."/>
            <person name="Young S.K."/>
            <person name="Zeng Q."/>
            <person name="Gargeya S."/>
            <person name="Alvarado L."/>
            <person name="Berlin A."/>
            <person name="Chapman S.B."/>
            <person name="Chen Z."/>
            <person name="Freedman E."/>
            <person name="Gellesch M."/>
            <person name="Goldberg J."/>
            <person name="Griggs A."/>
            <person name="Gujja S."/>
            <person name="Heilman E."/>
            <person name="Heiman D."/>
            <person name="Howarth C."/>
            <person name="Mehta T."/>
            <person name="Neiman D."/>
            <person name="Pearson M."/>
            <person name="Roberts A."/>
            <person name="Saif S."/>
            <person name="Shea T."/>
            <person name="Shenoy N."/>
            <person name="Sisk P."/>
            <person name="Stolte C."/>
            <person name="Sykes S."/>
            <person name="White J."/>
            <person name="Yandava C."/>
            <person name="Haas B."/>
            <person name="Nusbaum C."/>
            <person name="Birren B."/>
        </authorList>
    </citation>
    <scope>NUCLEOTIDE SEQUENCE [LARGE SCALE GENOMIC DNA]</scope>
    <source>
        <strain evidence="5">ATCC 50818</strain>
    </source>
</reference>
<dbReference type="Proteomes" id="UP000007799">
    <property type="component" value="Unassembled WGS sequence"/>
</dbReference>
<evidence type="ECO:0000256" key="2">
    <source>
        <dbReference type="PROSITE-ProRule" id="PRU00176"/>
    </source>
</evidence>
<dbReference type="PROSITE" id="PS50102">
    <property type="entry name" value="RRM"/>
    <property type="match status" value="1"/>
</dbReference>
<dbReference type="Pfam" id="PF00076">
    <property type="entry name" value="RRM_1"/>
    <property type="match status" value="1"/>
</dbReference>
<dbReference type="InterPro" id="IPR035979">
    <property type="entry name" value="RBD_domain_sf"/>
</dbReference>
<keyword evidence="6" id="KW-1185">Reference proteome</keyword>
<dbReference type="EMBL" id="GL832956">
    <property type="protein sequence ID" value="EGD76024.1"/>
    <property type="molecule type" value="Genomic_DNA"/>
</dbReference>
<organism evidence="6">
    <name type="scientific">Salpingoeca rosetta (strain ATCC 50818 / BSB-021)</name>
    <dbReference type="NCBI Taxonomy" id="946362"/>
    <lineage>
        <taxon>Eukaryota</taxon>
        <taxon>Choanoflagellata</taxon>
        <taxon>Craspedida</taxon>
        <taxon>Salpingoecidae</taxon>
        <taxon>Salpingoeca</taxon>
    </lineage>
</organism>
<protein>
    <recommendedName>
        <fullName evidence="4">RRM domain-containing protein</fullName>
    </recommendedName>
</protein>
<dbReference type="InterPro" id="IPR050886">
    <property type="entry name" value="RNA-binding_reg"/>
</dbReference>
<sequence>MPANTAESDTAAVVTVPPPTTATTGVPPPAQEKVAPPPATSSVPPPPPLSHPVSVPANGSVQPPPAATNGTVRPHKQRTSSSREAEAEAMKRRVFVGNIGRQCTEEDIRRLVGDQFGRIESINIVRDHVNHQSKGYGFIAFSTEEEANRCIALAEQHPIHFRSRQLNFREARRRERGSSDPPRRRMRQRSRGASLDASMHTMYPHMMMPDPNGGMMPPMEMQMYENGGVMPMYMHMQQGYPMPNAPLMGHHHPHAGRAGLVGPPPPNSAPYSPVYAHPTMYSQHQPDTHFAFSGMMPYAPEQQAPTRYQQAFPGQRPPPVGIVPGHTHGHAAVDDATQAMAGMNLGGHPQPPQQN</sequence>
<evidence type="ECO:0000313" key="6">
    <source>
        <dbReference type="Proteomes" id="UP000007799"/>
    </source>
</evidence>
<dbReference type="SUPFAM" id="SSF54928">
    <property type="entry name" value="RNA-binding domain, RBD"/>
    <property type="match status" value="1"/>
</dbReference>
<dbReference type="AlphaFoldDB" id="F2TXB5"/>
<proteinExistence type="predicted"/>
<feature type="compositionally biased region" description="Basic and acidic residues" evidence="3">
    <location>
        <begin position="167"/>
        <end position="183"/>
    </location>
</feature>
<dbReference type="PANTHER" id="PTHR48024:SF56">
    <property type="entry name" value="HETEROGENEOUS NUCLEAR RIBONUCLEOPROTEIN A0"/>
    <property type="match status" value="1"/>
</dbReference>
<evidence type="ECO:0000259" key="4">
    <source>
        <dbReference type="PROSITE" id="PS50102"/>
    </source>
</evidence>
<dbReference type="STRING" id="946362.F2TXB5"/>
<dbReference type="InterPro" id="IPR012677">
    <property type="entry name" value="Nucleotide-bd_a/b_plait_sf"/>
</dbReference>
<dbReference type="SMART" id="SM00360">
    <property type="entry name" value="RRM"/>
    <property type="match status" value="1"/>
</dbReference>
<evidence type="ECO:0000313" key="5">
    <source>
        <dbReference type="EMBL" id="EGD76024.1"/>
    </source>
</evidence>
<evidence type="ECO:0000256" key="1">
    <source>
        <dbReference type="ARBA" id="ARBA00022884"/>
    </source>
</evidence>
<dbReference type="eggNOG" id="KOG0118">
    <property type="taxonomic scope" value="Eukaryota"/>
</dbReference>
<dbReference type="InterPro" id="IPR000504">
    <property type="entry name" value="RRM_dom"/>
</dbReference>
<keyword evidence="1 2" id="KW-0694">RNA-binding</keyword>
<dbReference type="KEGG" id="sre:PTSG_00734"/>
<dbReference type="GO" id="GO:0003723">
    <property type="term" value="F:RNA binding"/>
    <property type="evidence" value="ECO:0007669"/>
    <property type="project" value="UniProtKB-UniRule"/>
</dbReference>
<dbReference type="PANTHER" id="PTHR48024">
    <property type="entry name" value="GEO13361P1-RELATED"/>
    <property type="match status" value="1"/>
</dbReference>
<evidence type="ECO:0000256" key="3">
    <source>
        <dbReference type="SAM" id="MobiDB-lite"/>
    </source>
</evidence>